<dbReference type="NCBIfam" id="TIGR02937">
    <property type="entry name" value="sigma70-ECF"/>
    <property type="match status" value="1"/>
</dbReference>
<dbReference type="InterPro" id="IPR013249">
    <property type="entry name" value="RNA_pol_sigma70_r4_t2"/>
</dbReference>
<dbReference type="Gene3D" id="1.10.1740.10">
    <property type="match status" value="1"/>
</dbReference>
<name>A0A7W7IS86_9CAUL</name>
<protein>
    <submittedName>
        <fullName evidence="7">RNA polymerase sigma-70 factor (ECF subfamily)</fullName>
    </submittedName>
</protein>
<comment type="caution">
    <text evidence="7">The sequence shown here is derived from an EMBL/GenBank/DDBJ whole genome shotgun (WGS) entry which is preliminary data.</text>
</comment>
<dbReference type="PANTHER" id="PTHR43133:SF63">
    <property type="entry name" value="RNA POLYMERASE SIGMA FACTOR FECI-RELATED"/>
    <property type="match status" value="1"/>
</dbReference>
<evidence type="ECO:0000256" key="3">
    <source>
        <dbReference type="ARBA" id="ARBA00023082"/>
    </source>
</evidence>
<feature type="compositionally biased region" description="Low complexity" evidence="5">
    <location>
        <begin position="89"/>
        <end position="99"/>
    </location>
</feature>
<dbReference type="Gene3D" id="1.10.10.10">
    <property type="entry name" value="Winged helix-like DNA-binding domain superfamily/Winged helix DNA-binding domain"/>
    <property type="match status" value="1"/>
</dbReference>
<feature type="domain" description="RNA polymerase sigma factor 70 region 4 type 2" evidence="6">
    <location>
        <begin position="105"/>
        <end position="155"/>
    </location>
</feature>
<dbReference type="InterPro" id="IPR036388">
    <property type="entry name" value="WH-like_DNA-bd_sf"/>
</dbReference>
<dbReference type="InterPro" id="IPR039425">
    <property type="entry name" value="RNA_pol_sigma-70-like"/>
</dbReference>
<dbReference type="GO" id="GO:0006352">
    <property type="term" value="P:DNA-templated transcription initiation"/>
    <property type="evidence" value="ECO:0007669"/>
    <property type="project" value="InterPro"/>
</dbReference>
<organism evidence="7 8">
    <name type="scientific">Brevundimonas bullata</name>
    <dbReference type="NCBI Taxonomy" id="13160"/>
    <lineage>
        <taxon>Bacteria</taxon>
        <taxon>Pseudomonadati</taxon>
        <taxon>Pseudomonadota</taxon>
        <taxon>Alphaproteobacteria</taxon>
        <taxon>Caulobacterales</taxon>
        <taxon>Caulobacteraceae</taxon>
        <taxon>Brevundimonas</taxon>
    </lineage>
</organism>
<proteinExistence type="inferred from homology"/>
<dbReference type="InterPro" id="IPR013324">
    <property type="entry name" value="RNA_pol_sigma_r3/r4-like"/>
</dbReference>
<dbReference type="SUPFAM" id="SSF88659">
    <property type="entry name" value="Sigma3 and sigma4 domains of RNA polymerase sigma factors"/>
    <property type="match status" value="1"/>
</dbReference>
<dbReference type="RefSeq" id="WP_184271500.1">
    <property type="nucleotide sequence ID" value="NZ_JACHKY010000004.1"/>
</dbReference>
<sequence>MTFGSDRLDDHERRGLSQLYGQYSDWLSTRLRHLGVTGVDDVVQETYLRIAPYQARGEVRHPKSLLLRIATNLVAEEGRRAQRQRRHAASTPTSADAASQTETVLLKQLVLKLPQPERDIFMLSRFGGLTNEQIAGRLEVSVKTVERRISRALKQVDAQLRR</sequence>
<evidence type="ECO:0000313" key="8">
    <source>
        <dbReference type="Proteomes" id="UP000539957"/>
    </source>
</evidence>
<keyword evidence="8" id="KW-1185">Reference proteome</keyword>
<keyword evidence="3" id="KW-0731">Sigma factor</keyword>
<evidence type="ECO:0000256" key="1">
    <source>
        <dbReference type="ARBA" id="ARBA00010641"/>
    </source>
</evidence>
<dbReference type="PANTHER" id="PTHR43133">
    <property type="entry name" value="RNA POLYMERASE ECF-TYPE SIGMA FACTO"/>
    <property type="match status" value="1"/>
</dbReference>
<gene>
    <name evidence="7" type="ORF">HNP32_002774</name>
</gene>
<evidence type="ECO:0000259" key="6">
    <source>
        <dbReference type="Pfam" id="PF08281"/>
    </source>
</evidence>
<dbReference type="EMBL" id="JACHKY010000004">
    <property type="protein sequence ID" value="MBB4799020.1"/>
    <property type="molecule type" value="Genomic_DNA"/>
</dbReference>
<keyword evidence="2" id="KW-0805">Transcription regulation</keyword>
<evidence type="ECO:0000256" key="5">
    <source>
        <dbReference type="SAM" id="MobiDB-lite"/>
    </source>
</evidence>
<dbReference type="AlphaFoldDB" id="A0A7W7IS86"/>
<dbReference type="SUPFAM" id="SSF88946">
    <property type="entry name" value="Sigma2 domain of RNA polymerase sigma factors"/>
    <property type="match status" value="1"/>
</dbReference>
<dbReference type="Proteomes" id="UP000539957">
    <property type="component" value="Unassembled WGS sequence"/>
</dbReference>
<dbReference type="InterPro" id="IPR014284">
    <property type="entry name" value="RNA_pol_sigma-70_dom"/>
</dbReference>
<dbReference type="GO" id="GO:0016987">
    <property type="term" value="F:sigma factor activity"/>
    <property type="evidence" value="ECO:0007669"/>
    <property type="project" value="UniProtKB-KW"/>
</dbReference>
<evidence type="ECO:0000256" key="4">
    <source>
        <dbReference type="ARBA" id="ARBA00023163"/>
    </source>
</evidence>
<dbReference type="GO" id="GO:0003677">
    <property type="term" value="F:DNA binding"/>
    <property type="evidence" value="ECO:0007669"/>
    <property type="project" value="InterPro"/>
</dbReference>
<dbReference type="Pfam" id="PF08281">
    <property type="entry name" value="Sigma70_r4_2"/>
    <property type="match status" value="1"/>
</dbReference>
<evidence type="ECO:0000256" key="2">
    <source>
        <dbReference type="ARBA" id="ARBA00023015"/>
    </source>
</evidence>
<comment type="similarity">
    <text evidence="1">Belongs to the sigma-70 factor family. ECF subfamily.</text>
</comment>
<keyword evidence="4" id="KW-0804">Transcription</keyword>
<feature type="region of interest" description="Disordered" evidence="5">
    <location>
        <begin position="78"/>
        <end position="99"/>
    </location>
</feature>
<reference evidence="7 8" key="1">
    <citation type="submission" date="2020-08" db="EMBL/GenBank/DDBJ databases">
        <title>Functional genomics of gut bacteria from endangered species of beetles.</title>
        <authorList>
            <person name="Carlos-Shanley C."/>
        </authorList>
    </citation>
    <scope>NUCLEOTIDE SEQUENCE [LARGE SCALE GENOMIC DNA]</scope>
    <source>
        <strain evidence="7 8">S00123</strain>
    </source>
</reference>
<accession>A0A7W7IS86</accession>
<evidence type="ECO:0000313" key="7">
    <source>
        <dbReference type="EMBL" id="MBB4799020.1"/>
    </source>
</evidence>
<dbReference type="InterPro" id="IPR013325">
    <property type="entry name" value="RNA_pol_sigma_r2"/>
</dbReference>